<feature type="transmembrane region" description="Helical" evidence="1">
    <location>
        <begin position="58"/>
        <end position="85"/>
    </location>
</feature>
<dbReference type="RefSeq" id="WP_275712043.1">
    <property type="nucleotide sequence ID" value="NZ_JAKLTN010000004.1"/>
</dbReference>
<dbReference type="Proteomes" id="UP001165384">
    <property type="component" value="Unassembled WGS sequence"/>
</dbReference>
<protein>
    <submittedName>
        <fullName evidence="3">VanZ family protein</fullName>
    </submittedName>
</protein>
<evidence type="ECO:0000313" key="4">
    <source>
        <dbReference type="Proteomes" id="UP001165384"/>
    </source>
</evidence>
<evidence type="ECO:0000256" key="1">
    <source>
        <dbReference type="SAM" id="Phobius"/>
    </source>
</evidence>
<comment type="caution">
    <text evidence="3">The sequence shown here is derived from an EMBL/GenBank/DDBJ whole genome shotgun (WGS) entry which is preliminary data.</text>
</comment>
<evidence type="ECO:0000259" key="2">
    <source>
        <dbReference type="Pfam" id="PF04892"/>
    </source>
</evidence>
<feature type="domain" description="VanZ-like" evidence="2">
    <location>
        <begin position="47"/>
        <end position="121"/>
    </location>
</feature>
<keyword evidence="4" id="KW-1185">Reference proteome</keyword>
<keyword evidence="1" id="KW-1133">Transmembrane helix</keyword>
<dbReference type="Pfam" id="PF04892">
    <property type="entry name" value="VanZ"/>
    <property type="match status" value="1"/>
</dbReference>
<dbReference type="NCBIfam" id="NF037970">
    <property type="entry name" value="vanZ_1"/>
    <property type="match status" value="1"/>
</dbReference>
<gene>
    <name evidence="3" type="ORF">LZ012_16780</name>
</gene>
<feature type="transmembrane region" description="Helical" evidence="1">
    <location>
        <begin position="20"/>
        <end position="38"/>
    </location>
</feature>
<reference evidence="3" key="1">
    <citation type="submission" date="2022-01" db="EMBL/GenBank/DDBJ databases">
        <authorList>
            <person name="Jo J.-H."/>
            <person name="Im W.-T."/>
        </authorList>
    </citation>
    <scope>NUCLEOTIDE SEQUENCE</scope>
    <source>
        <strain evidence="3">XY25</strain>
    </source>
</reference>
<dbReference type="InterPro" id="IPR006976">
    <property type="entry name" value="VanZ-like"/>
</dbReference>
<proteinExistence type="predicted"/>
<keyword evidence="1" id="KW-0472">Membrane</keyword>
<dbReference type="EMBL" id="JAKLTN010000004">
    <property type="protein sequence ID" value="MCG2578655.1"/>
    <property type="molecule type" value="Genomic_DNA"/>
</dbReference>
<name>A0ABS9K655_9RHOO</name>
<sequence>MNPLIEIALSVRAFALSQRWFCLCGAILFVFLLFYLGAKPVAVGLFPEPLDKLAHLTAFFTIATLLWVALDGHLPLVVVILTASIGAADEWHQISLPGRSADYTDFLTDLTAAVLAVVVLPRLRR</sequence>
<keyword evidence="1" id="KW-0812">Transmembrane</keyword>
<organism evidence="3 4">
    <name type="scientific">Dechloromonas hankyongensis</name>
    <dbReference type="NCBI Taxonomy" id="2908002"/>
    <lineage>
        <taxon>Bacteria</taxon>
        <taxon>Pseudomonadati</taxon>
        <taxon>Pseudomonadota</taxon>
        <taxon>Betaproteobacteria</taxon>
        <taxon>Rhodocyclales</taxon>
        <taxon>Azonexaceae</taxon>
        <taxon>Dechloromonas</taxon>
    </lineage>
</organism>
<evidence type="ECO:0000313" key="3">
    <source>
        <dbReference type="EMBL" id="MCG2578655.1"/>
    </source>
</evidence>
<accession>A0ABS9K655</accession>